<proteinExistence type="predicted"/>
<dbReference type="EnsemblPlants" id="LPERR03G09830.1">
    <property type="protein sequence ID" value="LPERR03G09830.1"/>
    <property type="gene ID" value="LPERR03G09830"/>
</dbReference>
<dbReference type="AlphaFoldDB" id="A0A0D9VS26"/>
<evidence type="ECO:0000256" key="1">
    <source>
        <dbReference type="SAM" id="MobiDB-lite"/>
    </source>
</evidence>
<reference evidence="2 3" key="1">
    <citation type="submission" date="2012-08" db="EMBL/GenBank/DDBJ databases">
        <title>Oryza genome evolution.</title>
        <authorList>
            <person name="Wing R.A."/>
        </authorList>
    </citation>
    <scope>NUCLEOTIDE SEQUENCE</scope>
</reference>
<dbReference type="HOGENOM" id="CLU_1637847_0_0_1"/>
<feature type="region of interest" description="Disordered" evidence="1">
    <location>
        <begin position="1"/>
        <end position="35"/>
    </location>
</feature>
<protein>
    <submittedName>
        <fullName evidence="2">Uncharacterized protein</fullName>
    </submittedName>
</protein>
<evidence type="ECO:0000313" key="3">
    <source>
        <dbReference type="Proteomes" id="UP000032180"/>
    </source>
</evidence>
<dbReference type="Gramene" id="LPERR03G09830.1">
    <property type="protein sequence ID" value="LPERR03G09830.1"/>
    <property type="gene ID" value="LPERR03G09830"/>
</dbReference>
<name>A0A0D9VS26_9ORYZ</name>
<feature type="compositionally biased region" description="Low complexity" evidence="1">
    <location>
        <begin position="12"/>
        <end position="26"/>
    </location>
</feature>
<evidence type="ECO:0000313" key="2">
    <source>
        <dbReference type="EnsemblPlants" id="LPERR03G09830.1"/>
    </source>
</evidence>
<reference evidence="2" key="3">
    <citation type="submission" date="2015-04" db="UniProtKB">
        <authorList>
            <consortium name="EnsemblPlants"/>
        </authorList>
    </citation>
    <scope>IDENTIFICATION</scope>
</reference>
<accession>A0A0D9VS26</accession>
<organism evidence="2 3">
    <name type="scientific">Leersia perrieri</name>
    <dbReference type="NCBI Taxonomy" id="77586"/>
    <lineage>
        <taxon>Eukaryota</taxon>
        <taxon>Viridiplantae</taxon>
        <taxon>Streptophyta</taxon>
        <taxon>Embryophyta</taxon>
        <taxon>Tracheophyta</taxon>
        <taxon>Spermatophyta</taxon>
        <taxon>Magnoliopsida</taxon>
        <taxon>Liliopsida</taxon>
        <taxon>Poales</taxon>
        <taxon>Poaceae</taxon>
        <taxon>BOP clade</taxon>
        <taxon>Oryzoideae</taxon>
        <taxon>Oryzeae</taxon>
        <taxon>Oryzinae</taxon>
        <taxon>Leersia</taxon>
    </lineage>
</organism>
<sequence length="162" mass="17590">MARPGSWALCHSPAPSSRRSGAACPSTSRWSDTTAARTRRVFRAAEPQTSKHTVVIGRARVRLVDALMRFDNDDDDEDDGAGEDGKEMIRNKKKGSLFGELPLADGTRKFEDWVRLTTLRIPAMAPGTAGGEPTNVVCGGLEVKLSFSTAEQISIELDWLSA</sequence>
<keyword evidence="3" id="KW-1185">Reference proteome</keyword>
<dbReference type="Proteomes" id="UP000032180">
    <property type="component" value="Chromosome 3"/>
</dbReference>
<reference evidence="3" key="2">
    <citation type="submission" date="2013-12" db="EMBL/GenBank/DDBJ databases">
        <authorList>
            <person name="Yu Y."/>
            <person name="Lee S."/>
            <person name="de Baynast K."/>
            <person name="Wissotski M."/>
            <person name="Liu L."/>
            <person name="Talag J."/>
            <person name="Goicoechea J."/>
            <person name="Angelova A."/>
            <person name="Jetty R."/>
            <person name="Kudrna D."/>
            <person name="Golser W."/>
            <person name="Rivera L."/>
            <person name="Zhang J."/>
            <person name="Wing R."/>
        </authorList>
    </citation>
    <scope>NUCLEOTIDE SEQUENCE</scope>
</reference>